<sequence length="585" mass="63893">MRGDDASIELGSLLPDDPLSSPTMSSPSPSPSPPPSFSAATPPRWLRRPRRQPRFPSVTIRRASSRLANAHALPLLRRLATLLRPRPTWRYVLSSAAALYVLYCLVTAQPLLASNLPPYTGPHGVGALDIEVPLGAPPRRVSDAVFRSSGDPAFEVESVLLTLYYPTEKGFRSDKPRYPWVPRPIGLTAEGYAKVAHIDNFVTRPVFTFFLWALAGSITIPAEVDAPLLAADPFPPEDQGGADDARTEPQQQQQQQQKQQKFPLVVFSHGMASSRTDYTNYLGELASRGHVVAALEHRDGSSPGSLVRLGPSDPGRRRLPIHPSDLRGGMDTPEFKRAQLAYRDAEILAAIELLHAINAGIPINNVRASTSSTSSNSGSNSSANLPSWTRRLNTTHLTIAGHSYGATGALQALSTASPSPGTTTSIILDPGKSSGPLSANVSAPSLVIHSDSWSRRRSLFHGRPHFDTVRDLVRGVAASPHRIPAWFLTSRDTSHPSVTDAPLIEPLLLSWTTGSGTDVRAALAEYVRASDEFLRFARTGRRSPLLSEAVTHEEYGKWVSEERRREFPKDWARRWEIHVAPDVIE</sequence>
<dbReference type="Proteomes" id="UP001163324">
    <property type="component" value="Chromosome 2"/>
</dbReference>
<gene>
    <name evidence="1" type="ORF">N3K66_002173</name>
</gene>
<protein>
    <submittedName>
        <fullName evidence="1">Uncharacterized protein</fullName>
    </submittedName>
</protein>
<keyword evidence="2" id="KW-1185">Reference proteome</keyword>
<organism evidence="1 2">
    <name type="scientific">Trichothecium roseum</name>
    <dbReference type="NCBI Taxonomy" id="47278"/>
    <lineage>
        <taxon>Eukaryota</taxon>
        <taxon>Fungi</taxon>
        <taxon>Dikarya</taxon>
        <taxon>Ascomycota</taxon>
        <taxon>Pezizomycotina</taxon>
        <taxon>Sordariomycetes</taxon>
        <taxon>Hypocreomycetidae</taxon>
        <taxon>Hypocreales</taxon>
        <taxon>Hypocreales incertae sedis</taxon>
        <taxon>Trichothecium</taxon>
    </lineage>
</organism>
<evidence type="ECO:0000313" key="2">
    <source>
        <dbReference type="Proteomes" id="UP001163324"/>
    </source>
</evidence>
<evidence type="ECO:0000313" key="1">
    <source>
        <dbReference type="EMBL" id="KAI9902821.1"/>
    </source>
</evidence>
<proteinExistence type="predicted"/>
<name>A0ACC0V8U4_9HYPO</name>
<reference evidence="1" key="1">
    <citation type="submission" date="2022-10" db="EMBL/GenBank/DDBJ databases">
        <title>Complete Genome of Trichothecium roseum strain YXFP-22015, a Plant Pathogen Isolated from Citrus.</title>
        <authorList>
            <person name="Wang Y."/>
            <person name="Zhu L."/>
        </authorList>
    </citation>
    <scope>NUCLEOTIDE SEQUENCE</scope>
    <source>
        <strain evidence="1">YXFP-22015</strain>
    </source>
</reference>
<comment type="caution">
    <text evidence="1">The sequence shown here is derived from an EMBL/GenBank/DDBJ whole genome shotgun (WGS) entry which is preliminary data.</text>
</comment>
<dbReference type="EMBL" id="CM047941">
    <property type="protein sequence ID" value="KAI9902821.1"/>
    <property type="molecule type" value="Genomic_DNA"/>
</dbReference>
<accession>A0ACC0V8U4</accession>